<dbReference type="Proteomes" id="UP000230024">
    <property type="component" value="Chromosome"/>
</dbReference>
<evidence type="ECO:0000313" key="1">
    <source>
        <dbReference type="EMBL" id="ATV19033.1"/>
    </source>
</evidence>
<evidence type="ECO:0000313" key="2">
    <source>
        <dbReference type="Proteomes" id="UP000230024"/>
    </source>
</evidence>
<dbReference type="AlphaFoldDB" id="A0AAU8XKG4"/>
<protein>
    <submittedName>
        <fullName evidence="1">Uncharacterized protein</fullName>
    </submittedName>
</protein>
<accession>A0AAU8XKG4</accession>
<sequence length="116" mass="12916">MIEQIGHRIVPSGKVLTHSAAECGTPIVGFNEARRAIERREMIMSDSWLSNVAQETEKTRLQGGFFCKRRLTRHDWNDGNNLAEVLLDEVHGPEVRSTQARKSIGVSVSQAGRGQC</sequence>
<proteinExistence type="predicted"/>
<dbReference type="EMBL" id="CP024712">
    <property type="protein sequence ID" value="ATV19033.1"/>
    <property type="molecule type" value="Genomic_DNA"/>
</dbReference>
<gene>
    <name evidence="1" type="ORF">CT122_21140</name>
</gene>
<organism evidence="1 2">
    <name type="scientific">Pseudomonas syringae pv. actinidiae</name>
    <dbReference type="NCBI Taxonomy" id="103796"/>
    <lineage>
        <taxon>Bacteria</taxon>
        <taxon>Pseudomonadati</taxon>
        <taxon>Pseudomonadota</taxon>
        <taxon>Gammaproteobacteria</taxon>
        <taxon>Pseudomonadales</taxon>
        <taxon>Pseudomonadaceae</taxon>
        <taxon>Pseudomonas</taxon>
        <taxon>Pseudomonas syringae</taxon>
    </lineage>
</organism>
<name>A0AAU8XKG4_PSESF</name>
<reference evidence="1 2" key="1">
    <citation type="submission" date="2017-11" db="EMBL/GenBank/DDBJ databases">
        <title>Complete DNA Sequence of Pseudomonas syringae pv. actinidiae, biovar 5 (Psa5).</title>
        <authorList>
            <person name="Butler M."/>
            <person name="Taiaroa G."/>
            <person name="Sumpter N."/>
            <person name="Poulter R."/>
        </authorList>
    </citation>
    <scope>NUCLEOTIDE SEQUENCE [LARGE SCALE GENOMIC DNA]</scope>
    <source>
        <strain evidence="1 2">MAFF212063</strain>
    </source>
</reference>